<evidence type="ECO:0000313" key="2">
    <source>
        <dbReference type="EMBL" id="AGB33005.1"/>
    </source>
</evidence>
<keyword evidence="1" id="KW-0472">Membrane</keyword>
<dbReference type="AlphaFoldDB" id="L0JN94"/>
<evidence type="ECO:0000256" key="1">
    <source>
        <dbReference type="SAM" id="Phobius"/>
    </source>
</evidence>
<dbReference type="Proteomes" id="UP000011593">
    <property type="component" value="Unassembled WGS sequence"/>
</dbReference>
<evidence type="ECO:0000313" key="4">
    <source>
        <dbReference type="Proteomes" id="UP000010843"/>
    </source>
</evidence>
<dbReference type="GeneID" id="14333795"/>
<dbReference type="HOGENOM" id="CLU_2433790_0_0_2"/>
<keyword evidence="1" id="KW-1133">Transmembrane helix</keyword>
<keyword evidence="5" id="KW-1185">Reference proteome</keyword>
<name>L0JN94_NATP1</name>
<dbReference type="EMBL" id="CP003372">
    <property type="protein sequence ID" value="AGB33005.1"/>
    <property type="molecule type" value="Genomic_DNA"/>
</dbReference>
<dbReference type="Proteomes" id="UP000010843">
    <property type="component" value="Chromosome"/>
</dbReference>
<organism evidence="2 4">
    <name type="scientific">Natrinema pellirubrum (strain DSM 15624 / CIP 106293 / JCM 10476 / NCIMB 786 / 157)</name>
    <dbReference type="NCBI Taxonomy" id="797303"/>
    <lineage>
        <taxon>Archaea</taxon>
        <taxon>Methanobacteriati</taxon>
        <taxon>Methanobacteriota</taxon>
        <taxon>Stenosarchaea group</taxon>
        <taxon>Halobacteria</taxon>
        <taxon>Halobacteriales</taxon>
        <taxon>Natrialbaceae</taxon>
        <taxon>Natrinema</taxon>
    </lineage>
</organism>
<reference evidence="4" key="1">
    <citation type="submission" date="2012-02" db="EMBL/GenBank/DDBJ databases">
        <title>Complete sequence of chromosome of Natrinema pellirubrum DSM 15624.</title>
        <authorList>
            <person name="Lucas S."/>
            <person name="Han J."/>
            <person name="Lapidus A."/>
            <person name="Cheng J.-F."/>
            <person name="Goodwin L."/>
            <person name="Pitluck S."/>
            <person name="Peters L."/>
            <person name="Teshima H."/>
            <person name="Detter J.C."/>
            <person name="Han C."/>
            <person name="Tapia R."/>
            <person name="Land M."/>
            <person name="Hauser L."/>
            <person name="Kyrpides N."/>
            <person name="Ivanova N."/>
            <person name="Pagani I."/>
            <person name="Sproer C."/>
            <person name="Anderson I."/>
            <person name="Woyke T."/>
        </authorList>
    </citation>
    <scope>NUCLEOTIDE SEQUENCE [LARGE SCALE GENOMIC DNA]</scope>
    <source>
        <strain evidence="4">DSM 15624 / JCM 10476 / NCIMB 786</strain>
    </source>
</reference>
<dbReference type="OrthoDB" id="202582at2157"/>
<dbReference type="STRING" id="797303.Natpe_3215"/>
<dbReference type="EMBL" id="AOIE01000065">
    <property type="protein sequence ID" value="ELY75109.1"/>
    <property type="molecule type" value="Genomic_DNA"/>
</dbReference>
<dbReference type="KEGG" id="npe:Natpe_3215"/>
<dbReference type="PATRIC" id="fig|797303.5.peg.2042"/>
<feature type="transmembrane region" description="Helical" evidence="1">
    <location>
        <begin position="7"/>
        <end position="27"/>
    </location>
</feature>
<feature type="transmembrane region" description="Helical" evidence="1">
    <location>
        <begin position="66"/>
        <end position="86"/>
    </location>
</feature>
<reference evidence="3 5" key="3">
    <citation type="journal article" date="2014" name="PLoS Genet.">
        <title>Phylogenetically driven sequencing of extremely halophilic archaea reveals strategies for static and dynamic osmo-response.</title>
        <authorList>
            <person name="Becker E.A."/>
            <person name="Seitzer P.M."/>
            <person name="Tritt A."/>
            <person name="Larsen D."/>
            <person name="Krusor M."/>
            <person name="Yao A.I."/>
            <person name="Wu D."/>
            <person name="Madern D."/>
            <person name="Eisen J.A."/>
            <person name="Darling A.E."/>
            <person name="Facciotti M.T."/>
        </authorList>
    </citation>
    <scope>NUCLEOTIDE SEQUENCE [LARGE SCALE GENOMIC DNA]</scope>
    <source>
        <strain evidence="3 5">DSM 15624</strain>
    </source>
</reference>
<keyword evidence="1" id="KW-0812">Transmembrane</keyword>
<dbReference type="eggNOG" id="arCOG11559">
    <property type="taxonomic scope" value="Archaea"/>
</dbReference>
<gene>
    <name evidence="2" type="ordered locus">Natpe_3215</name>
    <name evidence="3" type="ORF">C488_10156</name>
</gene>
<dbReference type="RefSeq" id="WP_006181408.1">
    <property type="nucleotide sequence ID" value="NC_019962.1"/>
</dbReference>
<reference evidence="2" key="2">
    <citation type="submission" date="2012-02" db="EMBL/GenBank/DDBJ databases">
        <title>Complete sequence of chromosome of Natrinema pellirubrum DSM 15624.</title>
        <authorList>
            <consortium name="US DOE Joint Genome Institute"/>
            <person name="Lucas S."/>
            <person name="Han J."/>
            <person name="Lapidus A."/>
            <person name="Cheng J.-F."/>
            <person name="Goodwin L."/>
            <person name="Pitluck S."/>
            <person name="Peters L."/>
            <person name="Teshima H."/>
            <person name="Detter J.C."/>
            <person name="Han C."/>
            <person name="Tapia R."/>
            <person name="Land M."/>
            <person name="Hauser L."/>
            <person name="Kyrpides N."/>
            <person name="Ivanova N."/>
            <person name="Pagani I."/>
            <person name="Sproer C."/>
            <person name="Anderson I."/>
            <person name="Woyke T."/>
        </authorList>
    </citation>
    <scope>NUCLEOTIDE SEQUENCE</scope>
    <source>
        <strain evidence="2">DSM 15624</strain>
    </source>
</reference>
<evidence type="ECO:0000313" key="3">
    <source>
        <dbReference type="EMBL" id="ELY75109.1"/>
    </source>
</evidence>
<evidence type="ECO:0000313" key="5">
    <source>
        <dbReference type="Proteomes" id="UP000011593"/>
    </source>
</evidence>
<feature type="transmembrane region" description="Helical" evidence="1">
    <location>
        <begin position="33"/>
        <end position="54"/>
    </location>
</feature>
<proteinExistence type="predicted"/>
<accession>L0JN94</accession>
<protein>
    <submittedName>
        <fullName evidence="2">Uncharacterized protein</fullName>
    </submittedName>
</protein>
<sequence>MRTALRYHASMAIIGGTLGVMGLSTLASGITSIPAVLLSIGGVGMVLATAYQVTIADDPSIPDDRVVTVVTVGAILTVLGGLLTLLS</sequence>